<dbReference type="STRING" id="365044.Pnap_3848"/>
<dbReference type="SUPFAM" id="SSF54001">
    <property type="entry name" value="Cysteine proteinases"/>
    <property type="match status" value="1"/>
</dbReference>
<reference evidence="3" key="1">
    <citation type="journal article" date="2009" name="Environ. Microbiol.">
        <title>The genome of Polaromonas naphthalenivorans strain CJ2, isolated from coal tar-contaminated sediment, reveals physiological and metabolic versatility and evolution through extensive horizontal gene transfer.</title>
        <authorList>
            <person name="Yagi J.M."/>
            <person name="Sims D."/>
            <person name="Brettin T."/>
            <person name="Bruce D."/>
            <person name="Madsen E.L."/>
        </authorList>
    </citation>
    <scope>NUCLEOTIDE SEQUENCE [LARGE SCALE GENOMIC DNA]</scope>
    <source>
        <strain evidence="3">CJ2</strain>
    </source>
</reference>
<dbReference type="Gene3D" id="3.10.620.30">
    <property type="match status" value="1"/>
</dbReference>
<dbReference type="Pfam" id="PF01841">
    <property type="entry name" value="Transglut_core"/>
    <property type="match status" value="1"/>
</dbReference>
<dbReference type="EMBL" id="CP000529">
    <property type="protein sequence ID" value="ABM39144.1"/>
    <property type="molecule type" value="Genomic_DNA"/>
</dbReference>
<name>A1VU16_POLNA</name>
<accession>A1VU16</accession>
<proteinExistence type="predicted"/>
<evidence type="ECO:0000313" key="3">
    <source>
        <dbReference type="Proteomes" id="UP000000644"/>
    </source>
</evidence>
<evidence type="ECO:0000259" key="1">
    <source>
        <dbReference type="SMART" id="SM00460"/>
    </source>
</evidence>
<dbReference type="HOGENOM" id="CLU_064253_0_0_4"/>
<organism evidence="2 3">
    <name type="scientific">Polaromonas naphthalenivorans (strain CJ2)</name>
    <dbReference type="NCBI Taxonomy" id="365044"/>
    <lineage>
        <taxon>Bacteria</taxon>
        <taxon>Pseudomonadati</taxon>
        <taxon>Pseudomonadota</taxon>
        <taxon>Betaproteobacteria</taxon>
        <taxon>Burkholderiales</taxon>
        <taxon>Comamonadaceae</taxon>
        <taxon>Polaromonas</taxon>
    </lineage>
</organism>
<keyword evidence="3" id="KW-1185">Reference proteome</keyword>
<dbReference type="PANTHER" id="PTHR33490">
    <property type="entry name" value="BLR5614 PROTEIN-RELATED"/>
    <property type="match status" value="1"/>
</dbReference>
<dbReference type="Proteomes" id="UP000000644">
    <property type="component" value="Chromosome"/>
</dbReference>
<dbReference type="SMART" id="SM00460">
    <property type="entry name" value="TGc"/>
    <property type="match status" value="1"/>
</dbReference>
<dbReference type="InterPro" id="IPR038765">
    <property type="entry name" value="Papain-like_cys_pep_sf"/>
</dbReference>
<dbReference type="AlphaFoldDB" id="A1VU16"/>
<gene>
    <name evidence="2" type="ordered locus">Pnap_3848</name>
</gene>
<dbReference type="eggNOG" id="COG1305">
    <property type="taxonomic scope" value="Bacteria"/>
</dbReference>
<feature type="domain" description="Transglutaminase-like" evidence="1">
    <location>
        <begin position="178"/>
        <end position="244"/>
    </location>
</feature>
<dbReference type="KEGG" id="pna:Pnap_3848"/>
<sequence>MPLRPNHFSGCAHPMYIKIGFDIQLAITSPMALIYVLHVHPSRRDDLMAPEVVMVEPALRVDEYLDAFGNQCGRVNALAGVSEVRFHSASIIRDSGLPDEVNLAAWQHDPTELPPATLQFLLPSRYCEVDSELLQFAWNQFGQTPPGWARVQAICDFVHQHIRFDYSAARATRTAVEGWREGTGVCRDFTHLAVTLCRCMNIPARYCTGYLGDIGIPPVPYPMDFSAWFEVFLGGRWYTFDARHNTPRIGRVVMARGRDAGDVPITMCFGVNTLKKFEVTTYEVDVYGNPVQTV</sequence>
<dbReference type="PANTHER" id="PTHR33490:SF12">
    <property type="entry name" value="BLL5557 PROTEIN"/>
    <property type="match status" value="1"/>
</dbReference>
<evidence type="ECO:0000313" key="2">
    <source>
        <dbReference type="EMBL" id="ABM39144.1"/>
    </source>
</evidence>
<dbReference type="InterPro" id="IPR002931">
    <property type="entry name" value="Transglutaminase-like"/>
</dbReference>
<dbReference type="Gene3D" id="2.60.40.2250">
    <property type="match status" value="1"/>
</dbReference>
<protein>
    <submittedName>
        <fullName evidence="2">Transglutaminase domain protein</fullName>
    </submittedName>
</protein>